<dbReference type="Proteomes" id="UP001056120">
    <property type="component" value="Linkage Group LG22"/>
</dbReference>
<accession>A0ACB9BSN2</accession>
<sequence length="110" mass="12662">MLNFCPHKDKKESDAKENVHITFLSFSEYREKKLVQREDMMTSPSLHSLTMEAIGSQLQPSNMKMIVLGELLNNGFQSKDKKVRSDLVQKKKRWSKKVKKAEKLGVPGII</sequence>
<keyword evidence="2" id="KW-1185">Reference proteome</keyword>
<organism evidence="1 2">
    <name type="scientific">Smallanthus sonchifolius</name>
    <dbReference type="NCBI Taxonomy" id="185202"/>
    <lineage>
        <taxon>Eukaryota</taxon>
        <taxon>Viridiplantae</taxon>
        <taxon>Streptophyta</taxon>
        <taxon>Embryophyta</taxon>
        <taxon>Tracheophyta</taxon>
        <taxon>Spermatophyta</taxon>
        <taxon>Magnoliopsida</taxon>
        <taxon>eudicotyledons</taxon>
        <taxon>Gunneridae</taxon>
        <taxon>Pentapetalae</taxon>
        <taxon>asterids</taxon>
        <taxon>campanulids</taxon>
        <taxon>Asterales</taxon>
        <taxon>Asteraceae</taxon>
        <taxon>Asteroideae</taxon>
        <taxon>Heliantheae alliance</taxon>
        <taxon>Millerieae</taxon>
        <taxon>Smallanthus</taxon>
    </lineage>
</organism>
<reference evidence="2" key="1">
    <citation type="journal article" date="2022" name="Mol. Ecol. Resour.">
        <title>The genomes of chicory, endive, great burdock and yacon provide insights into Asteraceae palaeo-polyploidization history and plant inulin production.</title>
        <authorList>
            <person name="Fan W."/>
            <person name="Wang S."/>
            <person name="Wang H."/>
            <person name="Wang A."/>
            <person name="Jiang F."/>
            <person name="Liu H."/>
            <person name="Zhao H."/>
            <person name="Xu D."/>
            <person name="Zhang Y."/>
        </authorList>
    </citation>
    <scope>NUCLEOTIDE SEQUENCE [LARGE SCALE GENOMIC DNA]</scope>
    <source>
        <strain evidence="2">cv. Yunnan</strain>
    </source>
</reference>
<protein>
    <submittedName>
        <fullName evidence="1">Uncharacterized protein</fullName>
    </submittedName>
</protein>
<name>A0ACB9BSN2_9ASTR</name>
<comment type="caution">
    <text evidence="1">The sequence shown here is derived from an EMBL/GenBank/DDBJ whole genome shotgun (WGS) entry which is preliminary data.</text>
</comment>
<evidence type="ECO:0000313" key="1">
    <source>
        <dbReference type="EMBL" id="KAI3724929.1"/>
    </source>
</evidence>
<proteinExistence type="predicted"/>
<gene>
    <name evidence="1" type="ORF">L1987_64697</name>
</gene>
<dbReference type="EMBL" id="CM042039">
    <property type="protein sequence ID" value="KAI3724929.1"/>
    <property type="molecule type" value="Genomic_DNA"/>
</dbReference>
<reference evidence="1 2" key="2">
    <citation type="journal article" date="2022" name="Mol. Ecol. Resour.">
        <title>The genomes of chicory, endive, great burdock and yacon provide insights into Asteraceae paleo-polyploidization history and plant inulin production.</title>
        <authorList>
            <person name="Fan W."/>
            <person name="Wang S."/>
            <person name="Wang H."/>
            <person name="Wang A."/>
            <person name="Jiang F."/>
            <person name="Liu H."/>
            <person name="Zhao H."/>
            <person name="Xu D."/>
            <person name="Zhang Y."/>
        </authorList>
    </citation>
    <scope>NUCLEOTIDE SEQUENCE [LARGE SCALE GENOMIC DNA]</scope>
    <source>
        <strain evidence="2">cv. Yunnan</strain>
        <tissue evidence="1">Leaves</tissue>
    </source>
</reference>
<evidence type="ECO:0000313" key="2">
    <source>
        <dbReference type="Proteomes" id="UP001056120"/>
    </source>
</evidence>